<evidence type="ECO:0000259" key="1">
    <source>
        <dbReference type="Pfam" id="PF13682"/>
    </source>
</evidence>
<dbReference type="Proteomes" id="UP000437748">
    <property type="component" value="Unassembled WGS sequence"/>
</dbReference>
<evidence type="ECO:0000313" key="2">
    <source>
        <dbReference type="EMBL" id="KAB8039947.1"/>
    </source>
</evidence>
<dbReference type="EMBL" id="WFLM01000002">
    <property type="protein sequence ID" value="KAB8039947.1"/>
    <property type="molecule type" value="Genomic_DNA"/>
</dbReference>
<dbReference type="InterPro" id="IPR025991">
    <property type="entry name" value="Chemoreceptor_zinc-bind_dom"/>
</dbReference>
<sequence length="116" mass="13437">MNFDDAVKAHTAWKVKLFNYLKNPDKSLDHNIVCKDNVCDLGKWIYKVENKFSTNKNYLKLKSIHADFHKEAANIVQRIDNGEKINETDITGNNSKFNTLSNEIVSLLMQMQHLLI</sequence>
<comment type="caution">
    <text evidence="2">The sequence shown here is derived from an EMBL/GenBank/DDBJ whole genome shotgun (WGS) entry which is preliminary data.</text>
</comment>
<dbReference type="Gene3D" id="1.20.120.30">
    <property type="entry name" value="Aspartate receptor, ligand-binding domain"/>
    <property type="match status" value="1"/>
</dbReference>
<name>A0A6N6VWZ5_9BACT</name>
<reference evidence="2 3" key="1">
    <citation type="submission" date="2019-10" db="EMBL/GenBank/DDBJ databases">
        <title>New species of Slilvanegrellaceae.</title>
        <authorList>
            <person name="Pitt A."/>
            <person name="Hahn M.W."/>
        </authorList>
    </citation>
    <scope>NUCLEOTIDE SEQUENCE [LARGE SCALE GENOMIC DNA]</scope>
    <source>
        <strain evidence="2 3">SP-Ram-0.45-NSY-1</strain>
    </source>
</reference>
<dbReference type="Pfam" id="PF13682">
    <property type="entry name" value="CZB"/>
    <property type="match status" value="1"/>
</dbReference>
<dbReference type="AlphaFoldDB" id="A0A6N6VWZ5"/>
<keyword evidence="3" id="KW-1185">Reference proteome</keyword>
<organism evidence="2 3">
    <name type="scientific">Silvanigrella paludirubra</name>
    <dbReference type="NCBI Taxonomy" id="2499159"/>
    <lineage>
        <taxon>Bacteria</taxon>
        <taxon>Pseudomonadati</taxon>
        <taxon>Bdellovibrionota</taxon>
        <taxon>Oligoflexia</taxon>
        <taxon>Silvanigrellales</taxon>
        <taxon>Silvanigrellaceae</taxon>
        <taxon>Silvanigrella</taxon>
    </lineage>
</organism>
<accession>A0A6N6VWZ5</accession>
<dbReference type="OrthoDB" id="9808588at2"/>
<protein>
    <recommendedName>
        <fullName evidence="1">Chemoreceptor zinc-binding domain-containing protein</fullName>
    </recommendedName>
</protein>
<gene>
    <name evidence="2" type="ORF">GCL60_06710</name>
</gene>
<dbReference type="RefSeq" id="WP_153419599.1">
    <property type="nucleotide sequence ID" value="NZ_WFLM01000002.1"/>
</dbReference>
<proteinExistence type="predicted"/>
<evidence type="ECO:0000313" key="3">
    <source>
        <dbReference type="Proteomes" id="UP000437748"/>
    </source>
</evidence>
<feature type="domain" description="Chemoreceptor zinc-binding" evidence="1">
    <location>
        <begin position="10"/>
        <end position="76"/>
    </location>
</feature>